<evidence type="ECO:0000313" key="6">
    <source>
        <dbReference type="Proteomes" id="UP000070589"/>
    </source>
</evidence>
<protein>
    <submittedName>
        <fullName evidence="5">Formylmethanofuran--tetrahydromethanopterin formyltransferase</fullName>
    </submittedName>
</protein>
<dbReference type="NCBIfam" id="NF002554">
    <property type="entry name" value="PRK02114.1"/>
    <property type="match status" value="1"/>
</dbReference>
<organism evidence="5 6">
    <name type="scientific">candidate division MSBL1 archaeon SCGC-AAA259D14</name>
    <dbReference type="NCBI Taxonomy" id="1698261"/>
    <lineage>
        <taxon>Archaea</taxon>
        <taxon>Methanobacteriati</taxon>
        <taxon>Methanobacteriota</taxon>
        <taxon>candidate division MSBL1</taxon>
    </lineage>
</organism>
<name>A0A133U441_9EURY</name>
<keyword evidence="6" id="KW-1185">Reference proteome</keyword>
<evidence type="ECO:0000256" key="1">
    <source>
        <dbReference type="ARBA" id="ARBA00006770"/>
    </source>
</evidence>
<reference evidence="5 6" key="1">
    <citation type="journal article" date="2016" name="Sci. Rep.">
        <title>Metabolic traits of an uncultured archaeal lineage -MSBL1- from brine pools of the Red Sea.</title>
        <authorList>
            <person name="Mwirichia R."/>
            <person name="Alam I."/>
            <person name="Rashid M."/>
            <person name="Vinu M."/>
            <person name="Ba-Alawi W."/>
            <person name="Anthony Kamau A."/>
            <person name="Kamanda Ngugi D."/>
            <person name="Goker M."/>
            <person name="Klenk H.P."/>
            <person name="Bajic V."/>
            <person name="Stingl U."/>
        </authorList>
    </citation>
    <scope>NUCLEOTIDE SEQUENCE [LARGE SCALE GENOMIC DNA]</scope>
    <source>
        <strain evidence="5">SCGC-AAA259D14</strain>
    </source>
</reference>
<gene>
    <name evidence="5" type="ORF">AKJ62_04100</name>
</gene>
<dbReference type="InterPro" id="IPR014053">
    <property type="entry name" value="ForMFR_H4MPT_ForTrfase"/>
</dbReference>
<evidence type="ECO:0000313" key="5">
    <source>
        <dbReference type="EMBL" id="KXA88961.1"/>
    </source>
</evidence>
<dbReference type="Pfam" id="PF02741">
    <property type="entry name" value="FTR_C"/>
    <property type="match status" value="1"/>
</dbReference>
<dbReference type="Pfam" id="PF01913">
    <property type="entry name" value="FTR"/>
    <property type="match status" value="1"/>
</dbReference>
<accession>A0A133U441</accession>
<keyword evidence="2 5" id="KW-0808">Transferase</keyword>
<dbReference type="PIRSF" id="PIRSF006414">
    <property type="entry name" value="Ftr_formyl_trnsf"/>
    <property type="match status" value="1"/>
</dbReference>
<evidence type="ECO:0000259" key="4">
    <source>
        <dbReference type="Pfam" id="PF02741"/>
    </source>
</evidence>
<dbReference type="Gene3D" id="3.30.70.520">
    <property type="match status" value="2"/>
</dbReference>
<proteinExistence type="inferred from homology"/>
<feature type="domain" description="Formylmethanofuran: tetrahydromethanopterin formyltransferase Ftr C-terminal" evidence="4">
    <location>
        <begin position="154"/>
        <end position="301"/>
    </location>
</feature>
<evidence type="ECO:0000259" key="3">
    <source>
        <dbReference type="Pfam" id="PF01913"/>
    </source>
</evidence>
<dbReference type="PATRIC" id="fig|1698261.3.peg.985"/>
<dbReference type="EMBL" id="LHXL01000067">
    <property type="protein sequence ID" value="KXA88961.1"/>
    <property type="molecule type" value="Genomic_DNA"/>
</dbReference>
<comment type="similarity">
    <text evidence="1">Belongs to the FTR family.</text>
</comment>
<dbReference type="InterPro" id="IPR002770">
    <property type="entry name" value="ForMFR_H4MPT_ForTrfase_C"/>
</dbReference>
<dbReference type="AlphaFoldDB" id="A0A133U441"/>
<dbReference type="GO" id="GO:0030270">
    <property type="term" value="F:formylmethanofuran-tetrahydromethanopterin N-formyltransferase activity"/>
    <property type="evidence" value="ECO:0007669"/>
    <property type="project" value="InterPro"/>
</dbReference>
<dbReference type="InterPro" id="IPR023447">
    <property type="entry name" value="ForMFR_H4MPT_ForTrfase_fd-like"/>
</dbReference>
<sequence length="304" mass="33915">MVNEDFPEVEDTYAEAFDGIYCRTCLTASDRKVLENAAKDATATPATVIGRTEGGIETWLEEDETPDGRLGAILQFWGSIDGKLEEALQKFEKELSYKIRQDILVKPFTSLFNANFTSEGRLDMMNRVGHCGDGYEWVEELYGREMIVVPIMVPDFEIERYLGYSMGVAGGNFWYFCETKEAVLEAGREALKAISDVEGAIAPFDIVSAGSKPETNFPEIGPTTNHPYCPSLRDRDNVESKVPDGVKYIPEIVINARDLEECREAMRRGIEAAGKVQGVRRISAGNYGGNLGDYKIHLHEMLNL</sequence>
<dbReference type="GO" id="GO:0006730">
    <property type="term" value="P:one-carbon metabolic process"/>
    <property type="evidence" value="ECO:0007669"/>
    <property type="project" value="InterPro"/>
</dbReference>
<dbReference type="Proteomes" id="UP000070589">
    <property type="component" value="Unassembled WGS sequence"/>
</dbReference>
<comment type="caution">
    <text evidence="5">The sequence shown here is derived from an EMBL/GenBank/DDBJ whole genome shotgun (WGS) entry which is preliminary data.</text>
</comment>
<feature type="domain" description="Formylmethanofuran: tetrahydromethanopterin formyltransferase Ftr N-terminal" evidence="3">
    <location>
        <begin position="8"/>
        <end position="151"/>
    </location>
</feature>
<dbReference type="SUPFAM" id="SSF55112">
    <property type="entry name" value="Formylmethanofuran:tetrahydromethanopterin formyltransferase"/>
    <property type="match status" value="2"/>
</dbReference>
<evidence type="ECO:0000256" key="2">
    <source>
        <dbReference type="ARBA" id="ARBA00022679"/>
    </source>
</evidence>
<dbReference type="InterPro" id="IPR022667">
    <property type="entry name" value="ForMFR_H4MPT_ForTrfase_N"/>
</dbReference>